<protein>
    <submittedName>
        <fullName evidence="2">Uncharacterized protein</fullName>
    </submittedName>
</protein>
<reference evidence="2" key="2">
    <citation type="submission" date="2022-01" db="EMBL/GenBank/DDBJ databases">
        <authorList>
            <person name="Yamashiro T."/>
            <person name="Shiraishi A."/>
            <person name="Satake H."/>
            <person name="Nakayama K."/>
        </authorList>
    </citation>
    <scope>NUCLEOTIDE SEQUENCE</scope>
</reference>
<feature type="coiled-coil region" evidence="1">
    <location>
        <begin position="118"/>
        <end position="145"/>
    </location>
</feature>
<dbReference type="Proteomes" id="UP001151760">
    <property type="component" value="Unassembled WGS sequence"/>
</dbReference>
<dbReference type="EMBL" id="BQNB010013703">
    <property type="protein sequence ID" value="GJT19271.1"/>
    <property type="molecule type" value="Genomic_DNA"/>
</dbReference>
<sequence length="230" mass="25901">MASLEQGECMGCGQPCIGFYCYLCTCQQCGFSLSNGTCINCTFRDRKPVTCCECESPLNGGFCLFCNSRAGNSSAYDPNPNSYNNSPNFSDYTPQPQYDTYFSELCRNDAHYVKHAQSEEVQELLNKLVQDLQSINEELAEYINTPSWNLPTSSYDDDDDEYSFATQEYLLTCSTAITPDSPKTDSLIMVDKHLDIIPETESDKFIKSIVENLVQNPSEFEDECECDMPD</sequence>
<gene>
    <name evidence="2" type="ORF">Tco_0877977</name>
</gene>
<proteinExistence type="predicted"/>
<accession>A0ABQ5BX22</accession>
<keyword evidence="1" id="KW-0175">Coiled coil</keyword>
<comment type="caution">
    <text evidence="2">The sequence shown here is derived from an EMBL/GenBank/DDBJ whole genome shotgun (WGS) entry which is preliminary data.</text>
</comment>
<evidence type="ECO:0000256" key="1">
    <source>
        <dbReference type="SAM" id="Coils"/>
    </source>
</evidence>
<keyword evidence="3" id="KW-1185">Reference proteome</keyword>
<evidence type="ECO:0000313" key="3">
    <source>
        <dbReference type="Proteomes" id="UP001151760"/>
    </source>
</evidence>
<organism evidence="2 3">
    <name type="scientific">Tanacetum coccineum</name>
    <dbReference type="NCBI Taxonomy" id="301880"/>
    <lineage>
        <taxon>Eukaryota</taxon>
        <taxon>Viridiplantae</taxon>
        <taxon>Streptophyta</taxon>
        <taxon>Embryophyta</taxon>
        <taxon>Tracheophyta</taxon>
        <taxon>Spermatophyta</taxon>
        <taxon>Magnoliopsida</taxon>
        <taxon>eudicotyledons</taxon>
        <taxon>Gunneridae</taxon>
        <taxon>Pentapetalae</taxon>
        <taxon>asterids</taxon>
        <taxon>campanulids</taxon>
        <taxon>Asterales</taxon>
        <taxon>Asteraceae</taxon>
        <taxon>Asteroideae</taxon>
        <taxon>Anthemideae</taxon>
        <taxon>Anthemidinae</taxon>
        <taxon>Tanacetum</taxon>
    </lineage>
</organism>
<name>A0ABQ5BX22_9ASTR</name>
<reference evidence="2" key="1">
    <citation type="journal article" date="2022" name="Int. J. Mol. Sci.">
        <title>Draft Genome of Tanacetum Coccineum: Genomic Comparison of Closely Related Tanacetum-Family Plants.</title>
        <authorList>
            <person name="Yamashiro T."/>
            <person name="Shiraishi A."/>
            <person name="Nakayama K."/>
            <person name="Satake H."/>
        </authorList>
    </citation>
    <scope>NUCLEOTIDE SEQUENCE</scope>
</reference>
<evidence type="ECO:0000313" key="2">
    <source>
        <dbReference type="EMBL" id="GJT19271.1"/>
    </source>
</evidence>